<dbReference type="EMBL" id="JALHBS010000018">
    <property type="protein sequence ID" value="MCP3054166.1"/>
    <property type="molecule type" value="Genomic_DNA"/>
</dbReference>
<dbReference type="AlphaFoldDB" id="A0A9X2H4R6"/>
<evidence type="ECO:0000256" key="4">
    <source>
        <dbReference type="ARBA" id="ARBA00022840"/>
    </source>
</evidence>
<dbReference type="InterPro" id="IPR027417">
    <property type="entry name" value="P-loop_NTPase"/>
</dbReference>
<dbReference type="PANTHER" id="PTHR43423:SF1">
    <property type="entry name" value="ABC TRANSPORTER I FAMILY MEMBER 17"/>
    <property type="match status" value="1"/>
</dbReference>
<evidence type="ECO:0000256" key="1">
    <source>
        <dbReference type="ARBA" id="ARBA00005417"/>
    </source>
</evidence>
<dbReference type="PROSITE" id="PS50893">
    <property type="entry name" value="ABC_TRANSPORTER_2"/>
    <property type="match status" value="1"/>
</dbReference>
<name>A0A9X2H4R6_9HYPH</name>
<keyword evidence="7" id="KW-1185">Reference proteome</keyword>
<dbReference type="SUPFAM" id="SSF52540">
    <property type="entry name" value="P-loop containing nucleoside triphosphate hydrolases"/>
    <property type="match status" value="1"/>
</dbReference>
<dbReference type="GO" id="GO:0016887">
    <property type="term" value="F:ATP hydrolysis activity"/>
    <property type="evidence" value="ECO:0007669"/>
    <property type="project" value="InterPro"/>
</dbReference>
<keyword evidence="4 6" id="KW-0067">ATP-binding</keyword>
<evidence type="ECO:0000259" key="5">
    <source>
        <dbReference type="PROSITE" id="PS50893"/>
    </source>
</evidence>
<evidence type="ECO:0000313" key="6">
    <source>
        <dbReference type="EMBL" id="MCP3054166.1"/>
    </source>
</evidence>
<dbReference type="InterPro" id="IPR017871">
    <property type="entry name" value="ABC_transporter-like_CS"/>
</dbReference>
<evidence type="ECO:0000256" key="3">
    <source>
        <dbReference type="ARBA" id="ARBA00022741"/>
    </source>
</evidence>
<evidence type="ECO:0000313" key="7">
    <source>
        <dbReference type="Proteomes" id="UP001155220"/>
    </source>
</evidence>
<sequence>MPSRVLDGATATILPIHAQGLALRAAGTDLVRLDALTLAGRGPTMVMGPNGAGKSLLLRLLHGLIDPTEGRVLYGGQPMCARIRRRQAMVFQRPVVLRRSVAANIGFALQAHGVCRQERADRIRSLLEIGDLASKARQPARTLSGGEQQRLALLRAISTDPDILFLDEPTSSLDPTATHRIEAMILQAAEQGVKVVMVTHDIGQARRLGAEIVFLHRGRVVEQTSAASFFKQPSTQAARAFLAGALLL</sequence>
<dbReference type="GO" id="GO:0005524">
    <property type="term" value="F:ATP binding"/>
    <property type="evidence" value="ECO:0007669"/>
    <property type="project" value="UniProtKB-KW"/>
</dbReference>
<dbReference type="Pfam" id="PF00005">
    <property type="entry name" value="ABC_tran"/>
    <property type="match status" value="1"/>
</dbReference>
<dbReference type="InterPro" id="IPR003593">
    <property type="entry name" value="AAA+_ATPase"/>
</dbReference>
<keyword evidence="2" id="KW-0813">Transport</keyword>
<dbReference type="Proteomes" id="UP001155220">
    <property type="component" value="Unassembled WGS sequence"/>
</dbReference>
<proteinExistence type="inferred from homology"/>
<evidence type="ECO:0000256" key="2">
    <source>
        <dbReference type="ARBA" id="ARBA00022448"/>
    </source>
</evidence>
<dbReference type="InterPro" id="IPR003439">
    <property type="entry name" value="ABC_transporter-like_ATP-bd"/>
</dbReference>
<reference evidence="6" key="1">
    <citation type="submission" date="2022-03" db="EMBL/GenBank/DDBJ databases">
        <title>Aurantimonas Liuensis sp. Nov., isolated from the hadal seawater of the Mariana Trench.</title>
        <authorList>
            <person name="Liu R."/>
        </authorList>
    </citation>
    <scope>NUCLEOTIDE SEQUENCE</scope>
    <source>
        <strain evidence="6">LRZ36</strain>
    </source>
</reference>
<dbReference type="SMART" id="SM00382">
    <property type="entry name" value="AAA"/>
    <property type="match status" value="1"/>
</dbReference>
<dbReference type="Gene3D" id="3.40.50.300">
    <property type="entry name" value="P-loop containing nucleotide triphosphate hydrolases"/>
    <property type="match status" value="1"/>
</dbReference>
<accession>A0A9X2H4R6</accession>
<organism evidence="6 7">
    <name type="scientific">Aurantimonas marianensis</name>
    <dbReference type="NCBI Taxonomy" id="2920428"/>
    <lineage>
        <taxon>Bacteria</taxon>
        <taxon>Pseudomonadati</taxon>
        <taxon>Pseudomonadota</taxon>
        <taxon>Alphaproteobacteria</taxon>
        <taxon>Hyphomicrobiales</taxon>
        <taxon>Aurantimonadaceae</taxon>
        <taxon>Aurantimonas</taxon>
    </lineage>
</organism>
<dbReference type="PANTHER" id="PTHR43423">
    <property type="entry name" value="ABC TRANSPORTER I FAMILY MEMBER 17"/>
    <property type="match status" value="1"/>
</dbReference>
<keyword evidence="3" id="KW-0547">Nucleotide-binding</keyword>
<dbReference type="RefSeq" id="WP_253963047.1">
    <property type="nucleotide sequence ID" value="NZ_JALHBS010000018.1"/>
</dbReference>
<feature type="domain" description="ABC transporter" evidence="5">
    <location>
        <begin position="16"/>
        <end position="242"/>
    </location>
</feature>
<comment type="similarity">
    <text evidence="1">Belongs to the ABC transporter superfamily.</text>
</comment>
<protein>
    <submittedName>
        <fullName evidence="6">ATP-binding cassette domain-containing protein</fullName>
    </submittedName>
</protein>
<dbReference type="PROSITE" id="PS00211">
    <property type="entry name" value="ABC_TRANSPORTER_1"/>
    <property type="match status" value="1"/>
</dbReference>
<gene>
    <name evidence="6" type="ORF">MJ956_03255</name>
</gene>
<comment type="caution">
    <text evidence="6">The sequence shown here is derived from an EMBL/GenBank/DDBJ whole genome shotgun (WGS) entry which is preliminary data.</text>
</comment>